<sequence length="99" mass="11219">MRRRDLGLCFRHAVLSAVCRTVINGRLPSSARSPRVPIFVERLNHCSFGPDILRDTSDSRAFPSYYLGMRYRANSSGQETFNESLAPTCMSSQGYQVRE</sequence>
<dbReference type="EMBL" id="JH717843">
    <property type="protein sequence ID" value="EWY90768.1"/>
    <property type="molecule type" value="Genomic_DNA"/>
</dbReference>
<accession>W9I7B7</accession>
<protein>
    <submittedName>
        <fullName evidence="1">Uncharacterized protein</fullName>
    </submittedName>
</protein>
<evidence type="ECO:0000313" key="2">
    <source>
        <dbReference type="Proteomes" id="UP000030753"/>
    </source>
</evidence>
<proteinExistence type="predicted"/>
<dbReference type="AlphaFoldDB" id="W9I7B7"/>
<evidence type="ECO:0000313" key="1">
    <source>
        <dbReference type="EMBL" id="EWY90768.1"/>
    </source>
</evidence>
<dbReference type="Proteomes" id="UP000030753">
    <property type="component" value="Unassembled WGS sequence"/>
</dbReference>
<reference evidence="1 2" key="1">
    <citation type="submission" date="2011-06" db="EMBL/GenBank/DDBJ databases">
        <title>The Genome Sequence of Fusarium oxysporum FOSC 3-a.</title>
        <authorList>
            <consortium name="The Broad Institute Genome Sequencing Platform"/>
            <person name="Ma L.-J."/>
            <person name="Gale L.R."/>
            <person name="Schwartz D.C."/>
            <person name="Zhou S."/>
            <person name="Corby-Kistler H."/>
            <person name="Young S.K."/>
            <person name="Zeng Q."/>
            <person name="Gargeya S."/>
            <person name="Fitzgerald M."/>
            <person name="Haas B."/>
            <person name="Abouelleil A."/>
            <person name="Alvarado L."/>
            <person name="Arachchi H.M."/>
            <person name="Berlin A."/>
            <person name="Brown A."/>
            <person name="Chapman S.B."/>
            <person name="Chen Z."/>
            <person name="Dunbar C."/>
            <person name="Freedman E."/>
            <person name="Gearin G."/>
            <person name="Gellesch M."/>
            <person name="Goldberg J."/>
            <person name="Griggs A."/>
            <person name="Gujja S."/>
            <person name="Heiman D."/>
            <person name="Howarth C."/>
            <person name="Larson L."/>
            <person name="Lui A."/>
            <person name="MacDonald P.J.P."/>
            <person name="Mehta T."/>
            <person name="Montmayeur A."/>
            <person name="Murphy C."/>
            <person name="Neiman D."/>
            <person name="Pearson M."/>
            <person name="Priest M."/>
            <person name="Roberts A."/>
            <person name="Saif S."/>
            <person name="Shea T."/>
            <person name="Shenoy N."/>
            <person name="Sisk P."/>
            <person name="Stolte C."/>
            <person name="Sykes S."/>
            <person name="Wortman J."/>
            <person name="Nusbaum C."/>
            <person name="Birren B."/>
        </authorList>
    </citation>
    <scope>NUCLEOTIDE SEQUENCE [LARGE SCALE GENOMIC DNA]</scope>
    <source>
        <strain evidence="2">FOSC 3-a</strain>
    </source>
</reference>
<name>W9I7B7_FUSOX</name>
<gene>
    <name evidence="1" type="ORF">FOYG_08161</name>
</gene>
<organism evidence="1 2">
    <name type="scientific">Fusarium oxysporum NRRL 32931</name>
    <dbReference type="NCBI Taxonomy" id="660029"/>
    <lineage>
        <taxon>Eukaryota</taxon>
        <taxon>Fungi</taxon>
        <taxon>Dikarya</taxon>
        <taxon>Ascomycota</taxon>
        <taxon>Pezizomycotina</taxon>
        <taxon>Sordariomycetes</taxon>
        <taxon>Hypocreomycetidae</taxon>
        <taxon>Hypocreales</taxon>
        <taxon>Nectriaceae</taxon>
        <taxon>Fusarium</taxon>
        <taxon>Fusarium oxysporum species complex</taxon>
    </lineage>
</organism>